<dbReference type="Proteomes" id="UP000067683">
    <property type="component" value="Chromosome"/>
</dbReference>
<organism evidence="1 2">
    <name type="scientific">Planococcus rifietoensis</name>
    <dbReference type="NCBI Taxonomy" id="200991"/>
    <lineage>
        <taxon>Bacteria</taxon>
        <taxon>Bacillati</taxon>
        <taxon>Bacillota</taxon>
        <taxon>Bacilli</taxon>
        <taxon>Bacillales</taxon>
        <taxon>Caryophanaceae</taxon>
        <taxon>Planococcus</taxon>
    </lineage>
</organism>
<dbReference type="STRING" id="200991.AUC31_06735"/>
<dbReference type="KEGG" id="prt:AUC31_06735"/>
<dbReference type="AlphaFoldDB" id="A0A0U2Z4Z3"/>
<keyword evidence="2" id="KW-1185">Reference proteome</keyword>
<sequence>MRAPSSMGNWLVRESGVQLGDFFSVYYSNYTYLDVPVGDVALCQTFTNPASIDILSEKRAFSICAWKRG</sequence>
<accession>A0A0U2Z4Z3</accession>
<evidence type="ECO:0000313" key="2">
    <source>
        <dbReference type="Proteomes" id="UP000067683"/>
    </source>
</evidence>
<dbReference type="EMBL" id="CP013659">
    <property type="protein sequence ID" value="ALS74939.1"/>
    <property type="molecule type" value="Genomic_DNA"/>
</dbReference>
<evidence type="ECO:0000313" key="1">
    <source>
        <dbReference type="EMBL" id="ALS74939.1"/>
    </source>
</evidence>
<gene>
    <name evidence="1" type="ORF">AUC31_06735</name>
</gene>
<proteinExistence type="predicted"/>
<reference evidence="1" key="1">
    <citation type="submission" date="2016-01" db="EMBL/GenBank/DDBJ databases">
        <title>Complete genome of Planococcus rifietoensis type strain M8.</title>
        <authorList>
            <person name="See-Too W.S."/>
        </authorList>
    </citation>
    <scope>NUCLEOTIDE SEQUENCE [LARGE SCALE GENOMIC DNA]</scope>
    <source>
        <strain evidence="1">M8</strain>
    </source>
</reference>
<name>A0A0U2Z4Z3_9BACL</name>
<protein>
    <submittedName>
        <fullName evidence="1">Uncharacterized protein</fullName>
    </submittedName>
</protein>